<dbReference type="SMART" id="SM00440">
    <property type="entry name" value="ZnF_C2C2"/>
    <property type="match status" value="1"/>
</dbReference>
<dbReference type="CDD" id="cd13749">
    <property type="entry name" value="Zn-ribbon_TFIIS"/>
    <property type="match status" value="1"/>
</dbReference>
<gene>
    <name evidence="8" type="ORF">Eint_040120</name>
</gene>
<keyword evidence="3" id="KW-0862">Zinc</keyword>
<keyword evidence="1" id="KW-0479">Metal-binding</keyword>
<dbReference type="PANTHER" id="PTHR11477">
    <property type="entry name" value="TRANSCRIPTION FACTOR S-II ZINC FINGER DOMAIN-CONTAINING PROTEIN"/>
    <property type="match status" value="1"/>
</dbReference>
<dbReference type="GO" id="GO:0008270">
    <property type="term" value="F:zinc ion binding"/>
    <property type="evidence" value="ECO:0007669"/>
    <property type="project" value="UniProtKB-KW"/>
</dbReference>
<dbReference type="Gene3D" id="2.20.25.10">
    <property type="match status" value="1"/>
</dbReference>
<keyword evidence="4" id="KW-0539">Nucleus</keyword>
<dbReference type="AlphaFoldDB" id="E0S6G9"/>
<dbReference type="SUPFAM" id="SSF46942">
    <property type="entry name" value="Elongation factor TFIIS domain 2"/>
    <property type="match status" value="1"/>
</dbReference>
<protein>
    <submittedName>
        <fullName evidence="8">Transcription elongation factor S-II</fullName>
    </submittedName>
</protein>
<evidence type="ECO:0000256" key="4">
    <source>
        <dbReference type="ARBA" id="ARBA00023242"/>
    </source>
</evidence>
<dbReference type="GO" id="GO:0006351">
    <property type="term" value="P:DNA-templated transcription"/>
    <property type="evidence" value="ECO:0007669"/>
    <property type="project" value="InterPro"/>
</dbReference>
<dbReference type="InterPro" id="IPR001222">
    <property type="entry name" value="Znf_TFIIS"/>
</dbReference>
<dbReference type="EMBL" id="CP001945">
    <property type="protein sequence ID" value="ADM11304.1"/>
    <property type="molecule type" value="Genomic_DNA"/>
</dbReference>
<dbReference type="OrthoDB" id="44867at2759"/>
<accession>E0S6G9</accession>
<keyword evidence="2 5" id="KW-0863">Zinc-finger</keyword>
<evidence type="ECO:0000256" key="5">
    <source>
        <dbReference type="PROSITE-ProRule" id="PRU00472"/>
    </source>
</evidence>
<sequence>MDQITNLEEIKRLIKCKDLKALDSALSGSQNISASKLKELISLSDSKKVQTLIESKYAEIASQMKEEGNSKQRKNEEGFIVQEADIDSSSALDEVATGDSQKDRSIKMFFDAFKTNISDCCNRSAALLAKQITVEIFGRSPSDIAKLVRSKCLNLKDKNNPVLCRRVYDGDISPSRYVDMTSEEMKSENLKNEEVKMIEDSLYECQIPTQKAETDMFKCSKCGERKCSYRQLQTRSGDEPMTTFVTCECGNKWRFC</sequence>
<organism evidence="8 9">
    <name type="scientific">Encephalitozoon intestinalis (strain ATCC 50506)</name>
    <name type="common">Microsporidian parasite</name>
    <name type="synonym">Septata intestinalis</name>
    <dbReference type="NCBI Taxonomy" id="876142"/>
    <lineage>
        <taxon>Eukaryota</taxon>
        <taxon>Fungi</taxon>
        <taxon>Fungi incertae sedis</taxon>
        <taxon>Microsporidia</taxon>
        <taxon>Unikaryonidae</taxon>
        <taxon>Encephalitozoon</taxon>
    </lineage>
</organism>
<dbReference type="PROSITE" id="PS51133">
    <property type="entry name" value="ZF_TFIIS_2"/>
    <property type="match status" value="1"/>
</dbReference>
<dbReference type="GeneID" id="9699080"/>
<evidence type="ECO:0000256" key="3">
    <source>
        <dbReference type="ARBA" id="ARBA00022833"/>
    </source>
</evidence>
<evidence type="ECO:0000313" key="9">
    <source>
        <dbReference type="Proteomes" id="UP000002313"/>
    </source>
</evidence>
<dbReference type="KEGG" id="ein:Eint_040120"/>
<dbReference type="Gene3D" id="1.10.472.30">
    <property type="entry name" value="Transcription elongation factor S-II, central domain"/>
    <property type="match status" value="1"/>
</dbReference>
<keyword evidence="8" id="KW-0251">Elongation factor</keyword>
<reference evidence="8 9" key="2">
    <citation type="journal article" date="2012" name="Proc. Natl. Acad. Sci. U.S.A.">
        <title>Gain and loss of multiple functionally related, horizontally transferred genes in the reduced genomes of two microsporidian parasites.</title>
        <authorList>
            <person name="Pombert J.-F."/>
            <person name="Selman M."/>
            <person name="Burki F."/>
            <person name="Bardell F.T."/>
            <person name="Farinelli L."/>
            <person name="Solter L.F."/>
            <person name="Whitman D.W."/>
            <person name="Weiss L.M."/>
            <person name="Corradi N."/>
            <person name="Keeling P.J."/>
        </authorList>
    </citation>
    <scope>NUCLEOTIDE SEQUENCE [LARGE SCALE GENOMIC DNA]</scope>
    <source>
        <strain evidence="8 9">ATCC 50506</strain>
    </source>
</reference>
<dbReference type="GO" id="GO:0005634">
    <property type="term" value="C:nucleus"/>
    <property type="evidence" value="ECO:0007669"/>
    <property type="project" value="TreeGrafter"/>
</dbReference>
<dbReference type="PANTHER" id="PTHR11477:SF0">
    <property type="entry name" value="IP08861P-RELATED"/>
    <property type="match status" value="1"/>
</dbReference>
<evidence type="ECO:0000256" key="1">
    <source>
        <dbReference type="ARBA" id="ARBA00022723"/>
    </source>
</evidence>
<dbReference type="GO" id="GO:0003746">
    <property type="term" value="F:translation elongation factor activity"/>
    <property type="evidence" value="ECO:0007669"/>
    <property type="project" value="UniProtKB-KW"/>
</dbReference>
<dbReference type="Pfam" id="PF01096">
    <property type="entry name" value="Zn_ribbon_TFIIS"/>
    <property type="match status" value="1"/>
</dbReference>
<proteinExistence type="predicted"/>
<keyword evidence="9" id="KW-1185">Reference proteome</keyword>
<feature type="domain" description="TFIIS central" evidence="7">
    <location>
        <begin position="101"/>
        <end position="213"/>
    </location>
</feature>
<dbReference type="HOGENOM" id="CLU_037637_4_0_1"/>
<dbReference type="RefSeq" id="XP_003072664.1">
    <property type="nucleotide sequence ID" value="XM_003072618.1"/>
</dbReference>
<dbReference type="InterPro" id="IPR003618">
    <property type="entry name" value="TFIIS_cen_dom"/>
</dbReference>
<evidence type="ECO:0000256" key="2">
    <source>
        <dbReference type="ARBA" id="ARBA00022771"/>
    </source>
</evidence>
<evidence type="ECO:0000259" key="6">
    <source>
        <dbReference type="PROSITE" id="PS51133"/>
    </source>
</evidence>
<dbReference type="InterPro" id="IPR036575">
    <property type="entry name" value="TFIIS_cen_dom_sf"/>
</dbReference>
<dbReference type="SUPFAM" id="SSF57783">
    <property type="entry name" value="Zinc beta-ribbon"/>
    <property type="match status" value="1"/>
</dbReference>
<feature type="domain" description="TFIIS-type" evidence="6">
    <location>
        <begin position="215"/>
        <end position="254"/>
    </location>
</feature>
<evidence type="ECO:0000313" key="8">
    <source>
        <dbReference type="EMBL" id="ADM11304.1"/>
    </source>
</evidence>
<dbReference type="GO" id="GO:0003676">
    <property type="term" value="F:nucleic acid binding"/>
    <property type="evidence" value="ECO:0007669"/>
    <property type="project" value="InterPro"/>
</dbReference>
<dbReference type="PROSITE" id="PS51321">
    <property type="entry name" value="TFIIS_CENTRAL"/>
    <property type="match status" value="1"/>
</dbReference>
<dbReference type="SMART" id="SM00510">
    <property type="entry name" value="TFS2M"/>
    <property type="match status" value="1"/>
</dbReference>
<keyword evidence="8" id="KW-0648">Protein biosynthesis</keyword>
<name>E0S6G9_ENCIT</name>
<dbReference type="Proteomes" id="UP000002313">
    <property type="component" value="Chromosome IV"/>
</dbReference>
<dbReference type="VEuPathDB" id="MicrosporidiaDB:Eint_040120"/>
<dbReference type="Pfam" id="PF07500">
    <property type="entry name" value="TFIIS_M"/>
    <property type="match status" value="1"/>
</dbReference>
<evidence type="ECO:0000259" key="7">
    <source>
        <dbReference type="PROSITE" id="PS51321"/>
    </source>
</evidence>
<reference evidence="8 9" key="1">
    <citation type="journal article" date="2010" name="Nat. Commun.">
        <title>The complete sequence of the smallest known nuclear genome from the microsporidian Encephalitozoon intestinalis.</title>
        <authorList>
            <person name="Corradi N."/>
            <person name="Pombert J.-F."/>
            <person name="Farinelli L."/>
            <person name="Didier E.S."/>
            <person name="Keeling P.J."/>
        </authorList>
    </citation>
    <scope>NUCLEOTIDE SEQUENCE [LARGE SCALE GENOMIC DNA]</scope>
    <source>
        <strain evidence="8 9">ATCC 50506</strain>
    </source>
</reference>